<dbReference type="PANTHER" id="PTHR33269:SF17">
    <property type="entry name" value="NADH-UBIQUINONE OXIDOREDUCTASE CHAIN 6"/>
    <property type="match status" value="1"/>
</dbReference>
<dbReference type="Proteomes" id="UP001597010">
    <property type="component" value="Unassembled WGS sequence"/>
</dbReference>
<feature type="transmembrane region" description="Helical" evidence="2">
    <location>
        <begin position="98"/>
        <end position="116"/>
    </location>
</feature>
<dbReference type="InterPro" id="IPR042106">
    <property type="entry name" value="Nuo/plastoQ_OxRdtase_6_NuoJ"/>
</dbReference>
<evidence type="ECO:0000313" key="4">
    <source>
        <dbReference type="Proteomes" id="UP001597010"/>
    </source>
</evidence>
<proteinExistence type="inferred from homology"/>
<dbReference type="InterPro" id="IPR001457">
    <property type="entry name" value="NADH_UbQ/plastoQ_OxRdtase_su6"/>
</dbReference>
<comment type="caution">
    <text evidence="3">The sequence shown here is derived from an EMBL/GenBank/DDBJ whole genome shotgun (WGS) entry which is preliminary data.</text>
</comment>
<feature type="transmembrane region" description="Helical" evidence="2">
    <location>
        <begin position="59"/>
        <end position="77"/>
    </location>
</feature>
<feature type="transmembrane region" description="Helical" evidence="2">
    <location>
        <begin position="32"/>
        <end position="53"/>
    </location>
</feature>
<dbReference type="EMBL" id="JBHTHZ010000002">
    <property type="protein sequence ID" value="MFD0792808.1"/>
    <property type="molecule type" value="Genomic_DNA"/>
</dbReference>
<keyword evidence="2" id="KW-0812">Transmembrane</keyword>
<comment type="similarity">
    <text evidence="1 2">Belongs to the complex I subunit 6 family.</text>
</comment>
<feature type="transmembrane region" description="Helical" evidence="2">
    <location>
        <begin position="6"/>
        <end position="25"/>
    </location>
</feature>
<protein>
    <recommendedName>
        <fullName evidence="2">NADH-quinone oxidoreductase subunit J</fullName>
        <ecNumber evidence="2">7.1.1.-</ecNumber>
    </recommendedName>
</protein>
<name>A0ABW3APW2_9SPHI</name>
<comment type="function">
    <text evidence="2">NDH-1 shuttles electrons from NADH, via FMN and iron-sulfur (Fe-S) centers, to quinones in the respiratory chain. Couples the redox reaction to proton translocation (for every two electrons transferred, four hydrogen ions are translocated across the cytoplasmic membrane), and thus conserves the redox energy in a proton gradient.</text>
</comment>
<keyword evidence="2" id="KW-0472">Membrane</keyword>
<dbReference type="Pfam" id="PF00499">
    <property type="entry name" value="Oxidored_q3"/>
    <property type="match status" value="1"/>
</dbReference>
<evidence type="ECO:0000313" key="3">
    <source>
        <dbReference type="EMBL" id="MFD0792808.1"/>
    </source>
</evidence>
<evidence type="ECO:0000256" key="1">
    <source>
        <dbReference type="ARBA" id="ARBA00005698"/>
    </source>
</evidence>
<organism evidence="3 4">
    <name type="scientific">Mucilaginibacter litoreus</name>
    <dbReference type="NCBI Taxonomy" id="1048221"/>
    <lineage>
        <taxon>Bacteria</taxon>
        <taxon>Pseudomonadati</taxon>
        <taxon>Bacteroidota</taxon>
        <taxon>Sphingobacteriia</taxon>
        <taxon>Sphingobacteriales</taxon>
        <taxon>Sphingobacteriaceae</taxon>
        <taxon>Mucilaginibacter</taxon>
    </lineage>
</organism>
<keyword evidence="2" id="KW-1133">Transmembrane helix</keyword>
<dbReference type="EC" id="7.1.1.-" evidence="2"/>
<keyword evidence="4" id="KW-1185">Reference proteome</keyword>
<reference evidence="4" key="1">
    <citation type="journal article" date="2019" name="Int. J. Syst. Evol. Microbiol.">
        <title>The Global Catalogue of Microorganisms (GCM) 10K type strain sequencing project: providing services to taxonomists for standard genome sequencing and annotation.</title>
        <authorList>
            <consortium name="The Broad Institute Genomics Platform"/>
            <consortium name="The Broad Institute Genome Sequencing Center for Infectious Disease"/>
            <person name="Wu L."/>
            <person name="Ma J."/>
        </authorList>
    </citation>
    <scope>NUCLEOTIDE SEQUENCE [LARGE SCALE GENOMIC DNA]</scope>
    <source>
        <strain evidence="4">CCUG 61484</strain>
    </source>
</reference>
<evidence type="ECO:0000256" key="2">
    <source>
        <dbReference type="RuleBase" id="RU004429"/>
    </source>
</evidence>
<feature type="transmembrane region" description="Helical" evidence="2">
    <location>
        <begin position="154"/>
        <end position="175"/>
    </location>
</feature>
<accession>A0ABW3APW2</accession>
<dbReference type="Gene3D" id="1.20.120.1200">
    <property type="entry name" value="NADH-ubiquinone/plastoquinone oxidoreductase chain 6, subunit NuoJ"/>
    <property type="match status" value="1"/>
</dbReference>
<dbReference type="PANTHER" id="PTHR33269">
    <property type="entry name" value="NADH-UBIQUINONE OXIDOREDUCTASE CHAIN 6"/>
    <property type="match status" value="1"/>
</dbReference>
<keyword evidence="2" id="KW-1003">Cell membrane</keyword>
<keyword evidence="2" id="KW-0520">NAD</keyword>
<gene>
    <name evidence="3" type="ORF">ACFQZX_04225</name>
</gene>
<comment type="catalytic activity">
    <reaction evidence="2">
        <text>a quinone + NADH + 5 H(+)(in) = a quinol + NAD(+) + 4 H(+)(out)</text>
        <dbReference type="Rhea" id="RHEA:57888"/>
        <dbReference type="ChEBI" id="CHEBI:15378"/>
        <dbReference type="ChEBI" id="CHEBI:24646"/>
        <dbReference type="ChEBI" id="CHEBI:57540"/>
        <dbReference type="ChEBI" id="CHEBI:57945"/>
        <dbReference type="ChEBI" id="CHEBI:132124"/>
    </reaction>
</comment>
<sequence length="184" mass="20006">MTMLKVLFYLMAFITLGSALVVAAGKNLVRSIFMFFVTLFGLAGLYVLALADFVAVTQIVIYVGGILVLILFAFMLSGKEALDRASQQSSRFISLNNLPALLLALLFLVVMLNVVFKAQINNLSWVKLAISTHNVVDANGGGINEIGVNLMTRYLLPFEVISILLMIALVGAAHLSRREGGQRL</sequence>
<comment type="subcellular location">
    <subcellularLocation>
        <location evidence="2">Cell membrane</location>
        <topology evidence="2">Multi-pass membrane protein</topology>
    </subcellularLocation>
</comment>
<keyword evidence="2" id="KW-0874">Quinone</keyword>